<dbReference type="Proteomes" id="UP000756346">
    <property type="component" value="Unassembled WGS sequence"/>
</dbReference>
<accession>A0A9P9BKG5</accession>
<proteinExistence type="predicted"/>
<dbReference type="GeneID" id="70184839"/>
<evidence type="ECO:0000313" key="2">
    <source>
        <dbReference type="EMBL" id="KAH7021209.1"/>
    </source>
</evidence>
<protein>
    <submittedName>
        <fullName evidence="2">Uncharacterized protein</fullName>
    </submittedName>
</protein>
<feature type="region of interest" description="Disordered" evidence="1">
    <location>
        <begin position="1"/>
        <end position="79"/>
    </location>
</feature>
<evidence type="ECO:0000313" key="3">
    <source>
        <dbReference type="Proteomes" id="UP000756346"/>
    </source>
</evidence>
<name>A0A9P9BKG5_9PEZI</name>
<reference evidence="2" key="1">
    <citation type="journal article" date="2021" name="Nat. Commun.">
        <title>Genetic determinants of endophytism in the Arabidopsis root mycobiome.</title>
        <authorList>
            <person name="Mesny F."/>
            <person name="Miyauchi S."/>
            <person name="Thiergart T."/>
            <person name="Pickel B."/>
            <person name="Atanasova L."/>
            <person name="Karlsson M."/>
            <person name="Huettel B."/>
            <person name="Barry K.W."/>
            <person name="Haridas S."/>
            <person name="Chen C."/>
            <person name="Bauer D."/>
            <person name="Andreopoulos W."/>
            <person name="Pangilinan J."/>
            <person name="LaButti K."/>
            <person name="Riley R."/>
            <person name="Lipzen A."/>
            <person name="Clum A."/>
            <person name="Drula E."/>
            <person name="Henrissat B."/>
            <person name="Kohler A."/>
            <person name="Grigoriev I.V."/>
            <person name="Martin F.M."/>
            <person name="Hacquard S."/>
        </authorList>
    </citation>
    <scope>NUCLEOTIDE SEQUENCE</scope>
    <source>
        <strain evidence="2">MPI-CAGE-CH-0230</strain>
    </source>
</reference>
<comment type="caution">
    <text evidence="2">The sequence shown here is derived from an EMBL/GenBank/DDBJ whole genome shotgun (WGS) entry which is preliminary data.</text>
</comment>
<sequence length="79" mass="8772">MQTRKMRNHGPLLFPEQHMLRQARQDSLPPSAESAEKLAPTTDNQRSKKQSLLPGPDLEARDGEDPPADLGLTETSPKL</sequence>
<dbReference type="EMBL" id="JAGTJQ010000010">
    <property type="protein sequence ID" value="KAH7021209.1"/>
    <property type="molecule type" value="Genomic_DNA"/>
</dbReference>
<evidence type="ECO:0000256" key="1">
    <source>
        <dbReference type="SAM" id="MobiDB-lite"/>
    </source>
</evidence>
<organism evidence="2 3">
    <name type="scientific">Microdochium trichocladiopsis</name>
    <dbReference type="NCBI Taxonomy" id="1682393"/>
    <lineage>
        <taxon>Eukaryota</taxon>
        <taxon>Fungi</taxon>
        <taxon>Dikarya</taxon>
        <taxon>Ascomycota</taxon>
        <taxon>Pezizomycotina</taxon>
        <taxon>Sordariomycetes</taxon>
        <taxon>Xylariomycetidae</taxon>
        <taxon>Xylariales</taxon>
        <taxon>Microdochiaceae</taxon>
        <taxon>Microdochium</taxon>
    </lineage>
</organism>
<keyword evidence="3" id="KW-1185">Reference proteome</keyword>
<gene>
    <name evidence="2" type="ORF">B0I36DRAFT_334024</name>
</gene>
<dbReference type="AlphaFoldDB" id="A0A9P9BKG5"/>
<dbReference type="RefSeq" id="XP_046007410.1">
    <property type="nucleotide sequence ID" value="XM_046155293.1"/>
</dbReference>